<gene>
    <name evidence="1" type="ORF">GWK47_015873</name>
</gene>
<evidence type="ECO:0000313" key="1">
    <source>
        <dbReference type="EMBL" id="KAG0713596.1"/>
    </source>
</evidence>
<organism evidence="1 2">
    <name type="scientific">Chionoecetes opilio</name>
    <name type="common">Atlantic snow crab</name>
    <name type="synonym">Cancer opilio</name>
    <dbReference type="NCBI Taxonomy" id="41210"/>
    <lineage>
        <taxon>Eukaryota</taxon>
        <taxon>Metazoa</taxon>
        <taxon>Ecdysozoa</taxon>
        <taxon>Arthropoda</taxon>
        <taxon>Crustacea</taxon>
        <taxon>Multicrustacea</taxon>
        <taxon>Malacostraca</taxon>
        <taxon>Eumalacostraca</taxon>
        <taxon>Eucarida</taxon>
        <taxon>Decapoda</taxon>
        <taxon>Pleocyemata</taxon>
        <taxon>Brachyura</taxon>
        <taxon>Eubrachyura</taxon>
        <taxon>Majoidea</taxon>
        <taxon>Majidae</taxon>
        <taxon>Chionoecetes</taxon>
    </lineage>
</organism>
<comment type="caution">
    <text evidence="1">The sequence shown here is derived from an EMBL/GenBank/DDBJ whole genome shotgun (WGS) entry which is preliminary data.</text>
</comment>
<dbReference type="Proteomes" id="UP000770661">
    <property type="component" value="Unassembled WGS sequence"/>
</dbReference>
<protein>
    <submittedName>
        <fullName evidence="1">Uncharacterized protein</fullName>
    </submittedName>
</protein>
<dbReference type="AlphaFoldDB" id="A0A8J5CI56"/>
<sequence length="125" mass="13886">MGHQCRGLQQHLRLGGAYGCTYVRLLCNTEVQQRIDARLGKQVFRQLSTTETIYFVRSVVIGTRCIVGVWAEFFSLAQASSNSVCAYISQCRAKANECAFRCPDAVLLRGVHAQKEIVMGLRDAA</sequence>
<proteinExistence type="predicted"/>
<keyword evidence="2" id="KW-1185">Reference proteome</keyword>
<dbReference type="EMBL" id="JACEEZ010021320">
    <property type="protein sequence ID" value="KAG0713596.1"/>
    <property type="molecule type" value="Genomic_DNA"/>
</dbReference>
<dbReference type="OrthoDB" id="6434442at2759"/>
<evidence type="ECO:0000313" key="2">
    <source>
        <dbReference type="Proteomes" id="UP000770661"/>
    </source>
</evidence>
<reference evidence="1" key="1">
    <citation type="submission" date="2020-07" db="EMBL/GenBank/DDBJ databases">
        <title>The High-quality genome of the commercially important snow crab, Chionoecetes opilio.</title>
        <authorList>
            <person name="Jeong J.-H."/>
            <person name="Ryu S."/>
        </authorList>
    </citation>
    <scope>NUCLEOTIDE SEQUENCE</scope>
    <source>
        <strain evidence="1">MADBK_172401_WGS</strain>
        <tissue evidence="1">Digestive gland</tissue>
    </source>
</reference>
<accession>A0A8J5CI56</accession>
<name>A0A8J5CI56_CHIOP</name>